<accession>A0ABS4NTN8</accession>
<comment type="caution">
    <text evidence="4">The sequence shown here is derived from an EMBL/GenBank/DDBJ whole genome shotgun (WGS) entry which is preliminary data.</text>
</comment>
<organism evidence="4 5">
    <name type="scientific">Paenibacillus silagei</name>
    <dbReference type="NCBI Taxonomy" id="1670801"/>
    <lineage>
        <taxon>Bacteria</taxon>
        <taxon>Bacillati</taxon>
        <taxon>Bacillota</taxon>
        <taxon>Bacilli</taxon>
        <taxon>Bacillales</taxon>
        <taxon>Paenibacillaceae</taxon>
        <taxon>Paenibacillus</taxon>
    </lineage>
</organism>
<dbReference type="PROSITE" id="PS51450">
    <property type="entry name" value="LRR"/>
    <property type="match status" value="1"/>
</dbReference>
<dbReference type="SUPFAM" id="SSF52047">
    <property type="entry name" value="RNI-like"/>
    <property type="match status" value="1"/>
</dbReference>
<feature type="transmembrane region" description="Helical" evidence="3">
    <location>
        <begin position="69"/>
        <end position="89"/>
    </location>
</feature>
<sequence>MAFIPLNCPNCSGRIEYKEGTILKCPYCQTELLLKQNNVYYVDQTINHYHGAPPPKAAPKPPVSVSIPIRLVLILLLVLGGAIGTYFYYGFSSPQQATKANLSVRNMPESEVLLTFLRENLGKGSAMPTEEELASLRYLTVERSKNDQWQFTYSFSDPFSDAQAEKLTYVTQDKRLNAQRIDQRDFEAFKGLTALNLTNTYEINQADQTTLAHMPGLKSYGGAFNESFSAFSGYFGDKSKITELSTQLRSNQEVALLLEFPNLSSLSITYVDESITDLHLLNKLPLKSLSLTFVNDLGWLSSMTGLSSLAIYHSETTDLQPLYALTGLQELKLSYLSNVKSIDFLQNMPALQTLDLKNVNFSSLERLAGKTSITSLRLASLSQLGSVKAVNSLSSLREFTLDGYYEQPDSLTLPGVKRVEIPASFLSGLKAPTVTDLTLRGGSGELNMAELKKFPELGELSLWGVDEMAGLAALDKLPRLQKLSIFDSSLYMESDALFRLKQVNTLVCSECRLNFKQTAATNSVLEHLILDRPYFSMNNNSVSEVDQVMPYFAGLTALRSFTLQDNNLASLAFMSKWQAIEELHLENNAISNIELLSKLPKLQQVFLTGNSVANKSVLDAGVLVY</sequence>
<keyword evidence="2" id="KW-0677">Repeat</keyword>
<evidence type="ECO:0000256" key="3">
    <source>
        <dbReference type="SAM" id="Phobius"/>
    </source>
</evidence>
<dbReference type="EMBL" id="JAGGLV010000011">
    <property type="protein sequence ID" value="MBP2113419.1"/>
    <property type="molecule type" value="Genomic_DNA"/>
</dbReference>
<keyword evidence="3" id="KW-0812">Transmembrane</keyword>
<evidence type="ECO:0000256" key="1">
    <source>
        <dbReference type="ARBA" id="ARBA00022614"/>
    </source>
</evidence>
<evidence type="ECO:0000256" key="2">
    <source>
        <dbReference type="ARBA" id="ARBA00022737"/>
    </source>
</evidence>
<keyword evidence="3" id="KW-0472">Membrane</keyword>
<gene>
    <name evidence="4" type="ORF">J2Z70_003579</name>
</gene>
<dbReference type="RefSeq" id="WP_209875439.1">
    <property type="nucleotide sequence ID" value="NZ_JAGGLV010000011.1"/>
</dbReference>
<keyword evidence="5" id="KW-1185">Reference proteome</keyword>
<dbReference type="InterPro" id="IPR001611">
    <property type="entry name" value="Leu-rich_rpt"/>
</dbReference>
<name>A0ABS4NTN8_9BACL</name>
<reference evidence="4 5" key="1">
    <citation type="submission" date="2021-03" db="EMBL/GenBank/DDBJ databases">
        <title>Genomic Encyclopedia of Type Strains, Phase IV (KMG-IV): sequencing the most valuable type-strain genomes for metagenomic binning, comparative biology and taxonomic classification.</title>
        <authorList>
            <person name="Goeker M."/>
        </authorList>
    </citation>
    <scope>NUCLEOTIDE SEQUENCE [LARGE SCALE GENOMIC DNA]</scope>
    <source>
        <strain evidence="4 5">DSM 101953</strain>
    </source>
</reference>
<keyword evidence="1" id="KW-0433">Leucine-rich repeat</keyword>
<keyword evidence="3" id="KW-1133">Transmembrane helix</keyword>
<proteinExistence type="predicted"/>
<dbReference type="Gene3D" id="3.80.10.10">
    <property type="entry name" value="Ribonuclease Inhibitor"/>
    <property type="match status" value="2"/>
</dbReference>
<dbReference type="Proteomes" id="UP000773462">
    <property type="component" value="Unassembled WGS sequence"/>
</dbReference>
<dbReference type="PANTHER" id="PTHR24366:SF96">
    <property type="entry name" value="LEUCINE RICH REPEAT CONTAINING 53"/>
    <property type="match status" value="1"/>
</dbReference>
<dbReference type="PANTHER" id="PTHR24366">
    <property type="entry name" value="IG(IMMUNOGLOBULIN) AND LRR(LEUCINE RICH REPEAT) DOMAINS"/>
    <property type="match status" value="1"/>
</dbReference>
<evidence type="ECO:0000313" key="5">
    <source>
        <dbReference type="Proteomes" id="UP000773462"/>
    </source>
</evidence>
<protein>
    <submittedName>
        <fullName evidence="4">Leucine-rich repeat (LRR) protein/DNA-directed RNA polymerase subunit RPC12/RpoP</fullName>
    </submittedName>
</protein>
<evidence type="ECO:0000313" key="4">
    <source>
        <dbReference type="EMBL" id="MBP2113419.1"/>
    </source>
</evidence>
<dbReference type="InterPro" id="IPR032675">
    <property type="entry name" value="LRR_dom_sf"/>
</dbReference>